<dbReference type="PANTHER" id="PTHR12849">
    <property type="entry name" value="RNA LARIAT DEBRANCHING ENZYME"/>
    <property type="match status" value="1"/>
</dbReference>
<evidence type="ECO:0000256" key="2">
    <source>
        <dbReference type="ARBA" id="ARBA00001947"/>
    </source>
</evidence>
<dbReference type="InterPro" id="IPR004843">
    <property type="entry name" value="Calcineurin-like_PHP"/>
</dbReference>
<dbReference type="KEGG" id="pif:PITG_14566"/>
<dbReference type="SUPFAM" id="SSF56300">
    <property type="entry name" value="Metallo-dependent phosphatases"/>
    <property type="match status" value="1"/>
</dbReference>
<dbReference type="VEuPathDB" id="FungiDB:PITG_14566"/>
<keyword evidence="11" id="KW-0464">Manganese</keyword>
<dbReference type="OrthoDB" id="407609at2759"/>
<dbReference type="eggNOG" id="KOG2863">
    <property type="taxonomic scope" value="Eukaryota"/>
</dbReference>
<evidence type="ECO:0000313" key="14">
    <source>
        <dbReference type="EMBL" id="EEY62947.1"/>
    </source>
</evidence>
<sequence>MVRVAVVGCAHGMLDDIYATVNFVNEMDPENPVELLLCCGDFECMRNMRDLETLACPPKYRALHAFHRYYKQEKTAPVLTVFVGGNHEASGYLKELHYGGWVAPNMFYLGAAGVINVAELRIAGLSGIYKQQHYTAGRFESMPFDNNTMRSVYHVRELEVFQLSHVQQVDKTPLGVFLSHDWPRGIEQYGNVLQLLRRKPFFEQEVRTNTLGSPAGEFLMYQLRPQYWFAAHLHVKFAAIVFLALDKCLPPQSDDAAKTQFDLEWLAILRATHHLASSSKFAPRVPQEEMKIEDKDIAWVKQRLQEFVSEKKLDKIDGEWITDFVKTAPGHGEEEGPVLVTGNPQTDLLLELLKLPHVVTAPFVTPPADPCEIDLDL</sequence>
<dbReference type="OMA" id="KWWFSAH"/>
<dbReference type="EMBL" id="DS028153">
    <property type="protein sequence ID" value="EEY62947.1"/>
    <property type="molecule type" value="Genomic_DNA"/>
</dbReference>
<dbReference type="RefSeq" id="XP_002898470.1">
    <property type="nucleotide sequence ID" value="XM_002898424.1"/>
</dbReference>
<dbReference type="FunFam" id="3.60.21.10:FF:000035">
    <property type="entry name" value="Lariat debranching enzyme"/>
    <property type="match status" value="1"/>
</dbReference>
<evidence type="ECO:0000256" key="10">
    <source>
        <dbReference type="ARBA" id="ARBA00023004"/>
    </source>
</evidence>
<dbReference type="Pfam" id="PF00149">
    <property type="entry name" value="Metallophos"/>
    <property type="match status" value="1"/>
</dbReference>
<evidence type="ECO:0000313" key="15">
    <source>
        <dbReference type="Proteomes" id="UP000006643"/>
    </source>
</evidence>
<keyword evidence="15" id="KW-1185">Reference proteome</keyword>
<dbReference type="GO" id="GO:0046872">
    <property type="term" value="F:metal ion binding"/>
    <property type="evidence" value="ECO:0007669"/>
    <property type="project" value="UniProtKB-KW"/>
</dbReference>
<keyword evidence="8" id="KW-0378">Hydrolase</keyword>
<dbReference type="InParanoid" id="D0NQJ9"/>
<dbReference type="AlphaFoldDB" id="D0NQJ9"/>
<dbReference type="STRING" id="403677.D0NQJ9"/>
<keyword evidence="10" id="KW-0408">Iron</keyword>
<evidence type="ECO:0000256" key="3">
    <source>
        <dbReference type="ARBA" id="ARBA00001954"/>
    </source>
</evidence>
<dbReference type="CDD" id="cd00844">
    <property type="entry name" value="MPP_Dbr1_N"/>
    <property type="match status" value="1"/>
</dbReference>
<comment type="cofactor">
    <cofactor evidence="3">
        <name>Fe(2+)</name>
        <dbReference type="ChEBI" id="CHEBI:29033"/>
    </cofactor>
</comment>
<comment type="similarity">
    <text evidence="5">Belongs to the lariat debranching enzyme family.</text>
</comment>
<evidence type="ECO:0000256" key="11">
    <source>
        <dbReference type="ARBA" id="ARBA00023211"/>
    </source>
</evidence>
<keyword evidence="7" id="KW-0479">Metal-binding</keyword>
<keyword evidence="9" id="KW-0862">Zinc</keyword>
<dbReference type="Proteomes" id="UP000006643">
    <property type="component" value="Unassembled WGS sequence"/>
</dbReference>
<comment type="subcellular location">
    <subcellularLocation>
        <location evidence="4">Nucleus</location>
    </subcellularLocation>
</comment>
<dbReference type="PANTHER" id="PTHR12849:SF0">
    <property type="entry name" value="LARIAT DEBRANCHING ENZYME"/>
    <property type="match status" value="1"/>
</dbReference>
<evidence type="ECO:0000256" key="4">
    <source>
        <dbReference type="ARBA" id="ARBA00004123"/>
    </source>
</evidence>
<dbReference type="GO" id="GO:0008419">
    <property type="term" value="F:RNA lariat debranching enzyme activity"/>
    <property type="evidence" value="ECO:0007669"/>
    <property type="project" value="UniProtKB-ARBA"/>
</dbReference>
<evidence type="ECO:0000256" key="8">
    <source>
        <dbReference type="ARBA" id="ARBA00022801"/>
    </source>
</evidence>
<evidence type="ECO:0000259" key="13">
    <source>
        <dbReference type="SMART" id="SM01124"/>
    </source>
</evidence>
<evidence type="ECO:0000256" key="1">
    <source>
        <dbReference type="ARBA" id="ARBA00001936"/>
    </source>
</evidence>
<accession>D0NQJ9</accession>
<protein>
    <submittedName>
        <fullName evidence="14">Lariat debranching enzyme B</fullName>
    </submittedName>
</protein>
<dbReference type="HOGENOM" id="CLU_005893_1_0_1"/>
<organism evidence="14 15">
    <name type="scientific">Phytophthora infestans (strain T30-4)</name>
    <name type="common">Potato late blight agent</name>
    <dbReference type="NCBI Taxonomy" id="403677"/>
    <lineage>
        <taxon>Eukaryota</taxon>
        <taxon>Sar</taxon>
        <taxon>Stramenopiles</taxon>
        <taxon>Oomycota</taxon>
        <taxon>Peronosporomycetes</taxon>
        <taxon>Peronosporales</taxon>
        <taxon>Peronosporaceae</taxon>
        <taxon>Phytophthora</taxon>
    </lineage>
</organism>
<evidence type="ECO:0000256" key="12">
    <source>
        <dbReference type="ARBA" id="ARBA00023242"/>
    </source>
</evidence>
<comment type="cofactor">
    <cofactor evidence="1">
        <name>Mn(2+)</name>
        <dbReference type="ChEBI" id="CHEBI:29035"/>
    </cofactor>
</comment>
<feature type="domain" description="Lariat debranching enzyme C-terminal" evidence="13">
    <location>
        <begin position="235"/>
        <end position="359"/>
    </location>
</feature>
<dbReference type="GO" id="GO:0000398">
    <property type="term" value="P:mRNA splicing, via spliceosome"/>
    <property type="evidence" value="ECO:0007669"/>
    <property type="project" value="TreeGrafter"/>
</dbReference>
<reference evidence="15" key="1">
    <citation type="journal article" date="2009" name="Nature">
        <title>Genome sequence and analysis of the Irish potato famine pathogen Phytophthora infestans.</title>
        <authorList>
            <consortium name="The Broad Institute Genome Sequencing Platform"/>
            <person name="Haas B.J."/>
            <person name="Kamoun S."/>
            <person name="Zody M.C."/>
            <person name="Jiang R.H."/>
            <person name="Handsaker R.E."/>
            <person name="Cano L.M."/>
            <person name="Grabherr M."/>
            <person name="Kodira C.D."/>
            <person name="Raffaele S."/>
            <person name="Torto-Alalibo T."/>
            <person name="Bozkurt T.O."/>
            <person name="Ah-Fong A.M."/>
            <person name="Alvarado L."/>
            <person name="Anderson V.L."/>
            <person name="Armstrong M.R."/>
            <person name="Avrova A."/>
            <person name="Baxter L."/>
            <person name="Beynon J."/>
            <person name="Boevink P.C."/>
            <person name="Bollmann S.R."/>
            <person name="Bos J.I."/>
            <person name="Bulone V."/>
            <person name="Cai G."/>
            <person name="Cakir C."/>
            <person name="Carrington J.C."/>
            <person name="Chawner M."/>
            <person name="Conti L."/>
            <person name="Costanzo S."/>
            <person name="Ewan R."/>
            <person name="Fahlgren N."/>
            <person name="Fischbach M.A."/>
            <person name="Fugelstad J."/>
            <person name="Gilroy E.M."/>
            <person name="Gnerre S."/>
            <person name="Green P.J."/>
            <person name="Grenville-Briggs L.J."/>
            <person name="Griffith J."/>
            <person name="Grunwald N.J."/>
            <person name="Horn K."/>
            <person name="Horner N.R."/>
            <person name="Hu C.H."/>
            <person name="Huitema E."/>
            <person name="Jeong D.H."/>
            <person name="Jones A.M."/>
            <person name="Jones J.D."/>
            <person name="Jones R.W."/>
            <person name="Karlsson E.K."/>
            <person name="Kunjeti S.G."/>
            <person name="Lamour K."/>
            <person name="Liu Z."/>
            <person name="Ma L."/>
            <person name="Maclean D."/>
            <person name="Chibucos M.C."/>
            <person name="McDonald H."/>
            <person name="McWalters J."/>
            <person name="Meijer H.J."/>
            <person name="Morgan W."/>
            <person name="Morris P.F."/>
            <person name="Munro C.A."/>
            <person name="O'Neill K."/>
            <person name="Ospina-Giraldo M."/>
            <person name="Pinzon A."/>
            <person name="Pritchard L."/>
            <person name="Ramsahoye B."/>
            <person name="Ren Q."/>
            <person name="Restrepo S."/>
            <person name="Roy S."/>
            <person name="Sadanandom A."/>
            <person name="Savidor A."/>
            <person name="Schornack S."/>
            <person name="Schwartz D.C."/>
            <person name="Schumann U.D."/>
            <person name="Schwessinger B."/>
            <person name="Seyer L."/>
            <person name="Sharpe T."/>
            <person name="Silvar C."/>
            <person name="Song J."/>
            <person name="Studholme D.J."/>
            <person name="Sykes S."/>
            <person name="Thines M."/>
            <person name="van de Vondervoort P.J."/>
            <person name="Phuntumart V."/>
            <person name="Wawra S."/>
            <person name="Weide R."/>
            <person name="Win J."/>
            <person name="Young C."/>
            <person name="Zhou S."/>
            <person name="Fry W."/>
            <person name="Meyers B.C."/>
            <person name="van West P."/>
            <person name="Ristaino J."/>
            <person name="Govers F."/>
            <person name="Birch P.R."/>
            <person name="Whisson S.C."/>
            <person name="Judelson H.S."/>
            <person name="Nusbaum C."/>
        </authorList>
    </citation>
    <scope>NUCLEOTIDE SEQUENCE [LARGE SCALE GENOMIC DNA]</scope>
    <source>
        <strain evidence="15">T30-4</strain>
    </source>
</reference>
<name>D0NQJ9_PHYIT</name>
<keyword evidence="12" id="KW-0539">Nucleus</keyword>
<dbReference type="InterPro" id="IPR007708">
    <property type="entry name" value="DBR1_C"/>
</dbReference>
<keyword evidence="6" id="KW-0507">mRNA processing</keyword>
<dbReference type="InterPro" id="IPR041816">
    <property type="entry name" value="Dbr1_N"/>
</dbReference>
<dbReference type="GeneID" id="9478671"/>
<proteinExistence type="inferred from homology"/>
<dbReference type="SMART" id="SM01124">
    <property type="entry name" value="DBR1"/>
    <property type="match status" value="1"/>
</dbReference>
<comment type="cofactor">
    <cofactor evidence="2">
        <name>Zn(2+)</name>
        <dbReference type="ChEBI" id="CHEBI:29105"/>
    </cofactor>
</comment>
<evidence type="ECO:0000256" key="5">
    <source>
        <dbReference type="ARBA" id="ARBA00006045"/>
    </source>
</evidence>
<dbReference type="InterPro" id="IPR029052">
    <property type="entry name" value="Metallo-depent_PP-like"/>
</dbReference>
<evidence type="ECO:0000256" key="6">
    <source>
        <dbReference type="ARBA" id="ARBA00022664"/>
    </source>
</evidence>
<evidence type="ECO:0000256" key="7">
    <source>
        <dbReference type="ARBA" id="ARBA00022723"/>
    </source>
</evidence>
<evidence type="ECO:0000256" key="9">
    <source>
        <dbReference type="ARBA" id="ARBA00022833"/>
    </source>
</evidence>
<gene>
    <name evidence="14" type="ORF">PITG_14566</name>
</gene>
<dbReference type="GO" id="GO:0005634">
    <property type="term" value="C:nucleus"/>
    <property type="evidence" value="ECO:0007669"/>
    <property type="project" value="UniProtKB-SubCell"/>
</dbReference>
<dbReference type="Pfam" id="PF05011">
    <property type="entry name" value="DBR1"/>
    <property type="match status" value="1"/>
</dbReference>